<dbReference type="EMBL" id="LXQA010593394">
    <property type="protein sequence ID" value="MCI61085.1"/>
    <property type="molecule type" value="Genomic_DNA"/>
</dbReference>
<dbReference type="AlphaFoldDB" id="A0A392TMD2"/>
<comment type="caution">
    <text evidence="2">The sequence shown here is derived from an EMBL/GenBank/DDBJ whole genome shotgun (WGS) entry which is preliminary data.</text>
</comment>
<reference evidence="2 3" key="1">
    <citation type="journal article" date="2018" name="Front. Plant Sci.">
        <title>Red Clover (Trifolium pratense) and Zigzag Clover (T. medium) - A Picture of Genomic Similarities and Differences.</title>
        <authorList>
            <person name="Dluhosova J."/>
            <person name="Istvanek J."/>
            <person name="Nedelnik J."/>
            <person name="Repkova J."/>
        </authorList>
    </citation>
    <scope>NUCLEOTIDE SEQUENCE [LARGE SCALE GENOMIC DNA]</scope>
    <source>
        <strain evidence="3">cv. 10/8</strain>
        <tissue evidence="2">Leaf</tissue>
    </source>
</reference>
<evidence type="ECO:0000256" key="1">
    <source>
        <dbReference type="SAM" id="MobiDB-lite"/>
    </source>
</evidence>
<evidence type="ECO:0000313" key="3">
    <source>
        <dbReference type="Proteomes" id="UP000265520"/>
    </source>
</evidence>
<feature type="non-terminal residue" evidence="2">
    <location>
        <position position="88"/>
    </location>
</feature>
<protein>
    <submittedName>
        <fullName evidence="2">Uncharacterized protein</fullName>
    </submittedName>
</protein>
<evidence type="ECO:0000313" key="2">
    <source>
        <dbReference type="EMBL" id="MCI61085.1"/>
    </source>
</evidence>
<keyword evidence="3" id="KW-1185">Reference proteome</keyword>
<sequence length="88" mass="9490">EGGRGGKNFGGVWEGKTVLERRIVNHNAHGTNERKGAGESSAKVVPKATERAEPVSRSTDLVEEVRVGEVLVKLGDKQEKVIRAGIQE</sequence>
<feature type="region of interest" description="Disordered" evidence="1">
    <location>
        <begin position="27"/>
        <end position="56"/>
    </location>
</feature>
<feature type="non-terminal residue" evidence="2">
    <location>
        <position position="1"/>
    </location>
</feature>
<dbReference type="Proteomes" id="UP000265520">
    <property type="component" value="Unassembled WGS sequence"/>
</dbReference>
<proteinExistence type="predicted"/>
<organism evidence="2 3">
    <name type="scientific">Trifolium medium</name>
    <dbReference type="NCBI Taxonomy" id="97028"/>
    <lineage>
        <taxon>Eukaryota</taxon>
        <taxon>Viridiplantae</taxon>
        <taxon>Streptophyta</taxon>
        <taxon>Embryophyta</taxon>
        <taxon>Tracheophyta</taxon>
        <taxon>Spermatophyta</taxon>
        <taxon>Magnoliopsida</taxon>
        <taxon>eudicotyledons</taxon>
        <taxon>Gunneridae</taxon>
        <taxon>Pentapetalae</taxon>
        <taxon>rosids</taxon>
        <taxon>fabids</taxon>
        <taxon>Fabales</taxon>
        <taxon>Fabaceae</taxon>
        <taxon>Papilionoideae</taxon>
        <taxon>50 kb inversion clade</taxon>
        <taxon>NPAAA clade</taxon>
        <taxon>Hologalegina</taxon>
        <taxon>IRL clade</taxon>
        <taxon>Trifolieae</taxon>
        <taxon>Trifolium</taxon>
    </lineage>
</organism>
<name>A0A392TMD2_9FABA</name>
<accession>A0A392TMD2</accession>